<evidence type="ECO:0000313" key="2">
    <source>
        <dbReference type="EMBL" id="TVT21769.1"/>
    </source>
</evidence>
<dbReference type="Gene3D" id="3.30.450.40">
    <property type="match status" value="1"/>
</dbReference>
<gene>
    <name evidence="2" type="ORF">FNH06_15540</name>
</gene>
<dbReference type="OrthoDB" id="7466251at2"/>
<dbReference type="InterPro" id="IPR005561">
    <property type="entry name" value="ANTAR"/>
</dbReference>
<dbReference type="AlphaFoldDB" id="A0A558ABX4"/>
<dbReference type="RefSeq" id="WP_144638962.1">
    <property type="nucleotide sequence ID" value="NZ_BNAX01000002.1"/>
</dbReference>
<dbReference type="EMBL" id="VJZA01000023">
    <property type="protein sequence ID" value="TVT21769.1"/>
    <property type="molecule type" value="Genomic_DNA"/>
</dbReference>
<proteinExistence type="predicted"/>
<evidence type="ECO:0000259" key="1">
    <source>
        <dbReference type="SMART" id="SM01012"/>
    </source>
</evidence>
<accession>A0A558ABX4</accession>
<reference evidence="2 3" key="1">
    <citation type="submission" date="2019-07" db="EMBL/GenBank/DDBJ databases">
        <title>New species of Amycolatopsis and Streptomyces.</title>
        <authorList>
            <person name="Duangmal K."/>
            <person name="Teo W.F.A."/>
            <person name="Lipun K."/>
        </authorList>
    </citation>
    <scope>NUCLEOTIDE SEQUENCE [LARGE SCALE GENOMIC DNA]</scope>
    <source>
        <strain evidence="2 3">JCM 30562</strain>
    </source>
</reference>
<dbReference type="SMART" id="SM01012">
    <property type="entry name" value="ANTAR"/>
    <property type="match status" value="1"/>
</dbReference>
<name>A0A558ABX4_9PSEU</name>
<keyword evidence="3" id="KW-1185">Reference proteome</keyword>
<comment type="caution">
    <text evidence="2">The sequence shown here is derived from an EMBL/GenBank/DDBJ whole genome shotgun (WGS) entry which is preliminary data.</text>
</comment>
<dbReference type="GO" id="GO:0003723">
    <property type="term" value="F:RNA binding"/>
    <property type="evidence" value="ECO:0007669"/>
    <property type="project" value="InterPro"/>
</dbReference>
<feature type="domain" description="ANTAR" evidence="1">
    <location>
        <begin position="154"/>
        <end position="222"/>
    </location>
</feature>
<dbReference type="Proteomes" id="UP000318578">
    <property type="component" value="Unassembled WGS sequence"/>
</dbReference>
<dbReference type="InterPro" id="IPR029016">
    <property type="entry name" value="GAF-like_dom_sf"/>
</dbReference>
<sequence length="239" mass="24887">MNEDRASRIWASIVGHARREAAPVSLRHVCLACGDAVSAGVAVLLSAATLRAGQLVYATDPLGEELVELQTTSGEGPAVDAAAGFEPVLVPDLAGEQCRARWPGYVPDALRAGARAQFSVPLRIGAVRVGALDLHRPEAGPLPPGALADAMVCADVALAIALDGQAGANGEDRFFDQGAELHQAAGMVSVQLGVPVGEAMVRLRAHAYAHGERLGEVARAVVQRRLRFAGNDTSEGEHR</sequence>
<dbReference type="SUPFAM" id="SSF55781">
    <property type="entry name" value="GAF domain-like"/>
    <property type="match status" value="1"/>
</dbReference>
<evidence type="ECO:0000313" key="3">
    <source>
        <dbReference type="Proteomes" id="UP000318578"/>
    </source>
</evidence>
<protein>
    <submittedName>
        <fullName evidence="2">ANTAR domain-containing protein</fullName>
    </submittedName>
</protein>
<organism evidence="2 3">
    <name type="scientific">Amycolatopsis acidiphila</name>
    <dbReference type="NCBI Taxonomy" id="715473"/>
    <lineage>
        <taxon>Bacteria</taxon>
        <taxon>Bacillati</taxon>
        <taxon>Actinomycetota</taxon>
        <taxon>Actinomycetes</taxon>
        <taxon>Pseudonocardiales</taxon>
        <taxon>Pseudonocardiaceae</taxon>
        <taxon>Amycolatopsis</taxon>
    </lineage>
</organism>